<dbReference type="EMBL" id="PEJP01000071">
    <property type="protein sequence ID" value="RYO35190.1"/>
    <property type="molecule type" value="Genomic_DNA"/>
</dbReference>
<feature type="domain" description="Heterokaryon incompatibility" evidence="1">
    <location>
        <begin position="9"/>
        <end position="131"/>
    </location>
</feature>
<evidence type="ECO:0000313" key="3">
    <source>
        <dbReference type="Proteomes" id="UP000293823"/>
    </source>
</evidence>
<protein>
    <recommendedName>
        <fullName evidence="1">Heterokaryon incompatibility domain-containing protein</fullName>
    </recommendedName>
</protein>
<organism evidence="2 3">
    <name type="scientific">Alternaria arborescens</name>
    <dbReference type="NCBI Taxonomy" id="156630"/>
    <lineage>
        <taxon>Eukaryota</taxon>
        <taxon>Fungi</taxon>
        <taxon>Dikarya</taxon>
        <taxon>Ascomycota</taxon>
        <taxon>Pezizomycotina</taxon>
        <taxon>Dothideomycetes</taxon>
        <taxon>Pleosporomycetidae</taxon>
        <taxon>Pleosporales</taxon>
        <taxon>Pleosporineae</taxon>
        <taxon>Pleosporaceae</taxon>
        <taxon>Alternaria</taxon>
        <taxon>Alternaria sect. Alternaria</taxon>
    </lineage>
</organism>
<accession>A0A4Q4Q6M4</accession>
<dbReference type="PANTHER" id="PTHR33112">
    <property type="entry name" value="DOMAIN PROTEIN, PUTATIVE-RELATED"/>
    <property type="match status" value="1"/>
</dbReference>
<keyword evidence="3" id="KW-1185">Reference proteome</keyword>
<dbReference type="PANTHER" id="PTHR33112:SF16">
    <property type="entry name" value="HETEROKARYON INCOMPATIBILITY DOMAIN-CONTAINING PROTEIN"/>
    <property type="match status" value="1"/>
</dbReference>
<dbReference type="InterPro" id="IPR010730">
    <property type="entry name" value="HET"/>
</dbReference>
<sequence>MQECLDGINVDRLPSTFQQAIMLTKSLGIEYIWIDSLCIIQDDVTDWANECTRMTSVYVNSFINIGANAAGDSRGGLFQQRCWKSVNPLLVPLTYIPASWHRKSVVLWPNPGIGTLLDHAPLGDRGWVVQERLLAPRTVHFLKHKVIWECDEFQASETDATGKLEDQYFSERAYLAVPVAPGNGPAHRIRQFLNTWADVVKLYSTSKLSVATDKLVALSGVAKYMFENRQDNRALQYYAGHWSQDFELQLTWSTSYFSTGSLSTGSRSQTYVAPSWSWASYNGEVSFPRPDSETSLAQLINIQTFPQSDPFGAVSPDFRGYVRFQGLLCRATVTHLEHWDEEGSPSTVRLLWSGVNIECIDLSFDDPGEVVTLEDSVDQQNSFVIFGITHAYYSGQSLQGILLQLTGVQRGQYRRIGVLRVDEGWEGDEQNYVRALSDAFEAMDMSEKYYEHRGNDWYEFMII</sequence>
<evidence type="ECO:0000259" key="1">
    <source>
        <dbReference type="Pfam" id="PF06985"/>
    </source>
</evidence>
<proteinExistence type="predicted"/>
<gene>
    <name evidence="2" type="ORF">AA0113_g11546</name>
</gene>
<name>A0A4Q4Q6M4_9PLEO</name>
<dbReference type="Pfam" id="PF06985">
    <property type="entry name" value="HET"/>
    <property type="match status" value="1"/>
</dbReference>
<dbReference type="OrthoDB" id="3687739at2759"/>
<comment type="caution">
    <text evidence="2">The sequence shown here is derived from an EMBL/GenBank/DDBJ whole genome shotgun (WGS) entry which is preliminary data.</text>
</comment>
<dbReference type="Proteomes" id="UP000293823">
    <property type="component" value="Unassembled WGS sequence"/>
</dbReference>
<dbReference type="AlphaFoldDB" id="A0A4Q4Q6M4"/>
<reference evidence="3" key="1">
    <citation type="journal article" date="2019" name="bioRxiv">
        <title>Genomics, evolutionary history and diagnostics of the Alternaria alternata species group including apple and Asian pear pathotypes.</title>
        <authorList>
            <person name="Armitage A.D."/>
            <person name="Cockerton H.M."/>
            <person name="Sreenivasaprasad S."/>
            <person name="Woodhall J.W."/>
            <person name="Lane C.R."/>
            <person name="Harrison R.J."/>
            <person name="Clarkson J.P."/>
        </authorList>
    </citation>
    <scope>NUCLEOTIDE SEQUENCE [LARGE SCALE GENOMIC DNA]</scope>
    <source>
        <strain evidence="3">RGR 97.0016</strain>
    </source>
</reference>
<evidence type="ECO:0000313" key="2">
    <source>
        <dbReference type="EMBL" id="RYO35190.1"/>
    </source>
</evidence>